<dbReference type="InterPro" id="IPR046756">
    <property type="entry name" value="VAS1/VOA1_TM"/>
</dbReference>
<evidence type="ECO:0000256" key="8">
    <source>
        <dbReference type="ARBA" id="ARBA00023136"/>
    </source>
</evidence>
<evidence type="ECO:0000256" key="11">
    <source>
        <dbReference type="SAM" id="SignalP"/>
    </source>
</evidence>
<evidence type="ECO:0000256" key="10">
    <source>
        <dbReference type="SAM" id="Phobius"/>
    </source>
</evidence>
<comment type="subcellular location">
    <subcellularLocation>
        <location evidence="1">Endoplasmic reticulum membrane</location>
        <topology evidence="1">Single-pass type I membrane protein</topology>
    </subcellularLocation>
</comment>
<evidence type="ECO:0000256" key="6">
    <source>
        <dbReference type="ARBA" id="ARBA00022824"/>
    </source>
</evidence>
<dbReference type="GeneID" id="36563932"/>
<feature type="transmembrane region" description="Helical" evidence="10">
    <location>
        <begin position="242"/>
        <end position="264"/>
    </location>
</feature>
<evidence type="ECO:0000256" key="9">
    <source>
        <dbReference type="ARBA" id="ARBA00023316"/>
    </source>
</evidence>
<keyword evidence="6" id="KW-0256">Endoplasmic reticulum</keyword>
<feature type="signal peptide" evidence="11">
    <location>
        <begin position="1"/>
        <end position="20"/>
    </location>
</feature>
<evidence type="ECO:0000256" key="2">
    <source>
        <dbReference type="ARBA" id="ARBA00008203"/>
    </source>
</evidence>
<dbReference type="GO" id="GO:0005789">
    <property type="term" value="C:endoplasmic reticulum membrane"/>
    <property type="evidence" value="ECO:0007669"/>
    <property type="project" value="UniProtKB-SubCell"/>
</dbReference>
<evidence type="ECO:0000313" key="13">
    <source>
        <dbReference type="EMBL" id="PSK40875.1"/>
    </source>
</evidence>
<dbReference type="GO" id="GO:0009272">
    <property type="term" value="P:fungal-type cell wall biogenesis"/>
    <property type="evidence" value="ECO:0007669"/>
    <property type="project" value="TreeGrafter"/>
</dbReference>
<comment type="similarity">
    <text evidence="2">Belongs to the BIG1 family.</text>
</comment>
<keyword evidence="9" id="KW-0961">Cell wall biogenesis/degradation</keyword>
<dbReference type="PANTHER" id="PTHR28285:SF1">
    <property type="entry name" value="PROTEIN BIG1"/>
    <property type="match status" value="1"/>
</dbReference>
<keyword evidence="8 10" id="KW-0472">Membrane</keyword>
<feature type="chain" id="PRO_5015172193" description="Protein BIG1" evidence="11">
    <location>
        <begin position="21"/>
        <end position="285"/>
    </location>
</feature>
<keyword evidence="7 10" id="KW-1133">Transmembrane helix</keyword>
<organism evidence="13 14">
    <name type="scientific">Candidozyma pseudohaemuli</name>
    <dbReference type="NCBI Taxonomy" id="418784"/>
    <lineage>
        <taxon>Eukaryota</taxon>
        <taxon>Fungi</taxon>
        <taxon>Dikarya</taxon>
        <taxon>Ascomycota</taxon>
        <taxon>Saccharomycotina</taxon>
        <taxon>Pichiomycetes</taxon>
        <taxon>Metschnikowiaceae</taxon>
        <taxon>Candidozyma</taxon>
    </lineage>
</organism>
<evidence type="ECO:0000256" key="7">
    <source>
        <dbReference type="ARBA" id="ARBA00022989"/>
    </source>
</evidence>
<evidence type="ECO:0000256" key="5">
    <source>
        <dbReference type="ARBA" id="ARBA00022729"/>
    </source>
</evidence>
<dbReference type="PANTHER" id="PTHR28285">
    <property type="entry name" value="PROTEIN BIG1"/>
    <property type="match status" value="1"/>
</dbReference>
<protein>
    <recommendedName>
        <fullName evidence="3">Protein BIG1</fullName>
    </recommendedName>
</protein>
<dbReference type="InterPro" id="IPR037654">
    <property type="entry name" value="Big1"/>
</dbReference>
<dbReference type="AlphaFoldDB" id="A0A2P7YY23"/>
<dbReference type="OrthoDB" id="9985059at2759"/>
<keyword evidence="4 10" id="KW-0812">Transmembrane</keyword>
<name>A0A2P7YY23_9ASCO</name>
<gene>
    <name evidence="13" type="ORF">C7M61_000539</name>
</gene>
<sequence length="285" mass="31614">MKLITSVALCASAAMAFVNTAPMYANEAFFQDRYLTDVHDVSSQVDSLTKELCSDLQHLPLVIARVKNLSKESLDLAKVSTNVRYESSKQLDLALHSSCQVHYSTSLPQEISAGNIYVADLDDESEYTPNELLEKGVKMIVQGKPSGAKSRSIMAGIKGYMGDFQQGWAKREEEDAEEDVAAYAEVESAFRAAESMIAHEEGDSFVTALADDKEISSGIKESKVNANTTSNLFTKYQFFTPGIWLCLIVSLFLIYVLNTALGWITSIQVTYKSFEKQVDYEKKTE</sequence>
<evidence type="ECO:0000256" key="3">
    <source>
        <dbReference type="ARBA" id="ARBA00022089"/>
    </source>
</evidence>
<evidence type="ECO:0000256" key="4">
    <source>
        <dbReference type="ARBA" id="ARBA00022692"/>
    </source>
</evidence>
<dbReference type="GO" id="GO:0006078">
    <property type="term" value="P:(1-&gt;6)-beta-D-glucan biosynthetic process"/>
    <property type="evidence" value="ECO:0007669"/>
    <property type="project" value="TreeGrafter"/>
</dbReference>
<dbReference type="VEuPathDB" id="FungiDB:C7M61_000539"/>
<evidence type="ECO:0000313" key="14">
    <source>
        <dbReference type="Proteomes" id="UP000241107"/>
    </source>
</evidence>
<keyword evidence="14" id="KW-1185">Reference proteome</keyword>
<evidence type="ECO:0000256" key="1">
    <source>
        <dbReference type="ARBA" id="ARBA00004115"/>
    </source>
</evidence>
<dbReference type="GO" id="GO:0071555">
    <property type="term" value="P:cell wall organization"/>
    <property type="evidence" value="ECO:0007669"/>
    <property type="project" value="UniProtKB-KW"/>
</dbReference>
<dbReference type="Proteomes" id="UP000241107">
    <property type="component" value="Unassembled WGS sequence"/>
</dbReference>
<keyword evidence="5 11" id="KW-0732">Signal</keyword>
<dbReference type="STRING" id="418784.A0A2P7YY23"/>
<dbReference type="RefSeq" id="XP_024715574.1">
    <property type="nucleotide sequence ID" value="XM_024855975.1"/>
</dbReference>
<accession>A0A2P7YY23</accession>
<feature type="domain" description="V-type proton ATPase subunit S1/VOA1 transmembrane" evidence="12">
    <location>
        <begin position="237"/>
        <end position="276"/>
    </location>
</feature>
<proteinExistence type="inferred from homology"/>
<evidence type="ECO:0000259" key="12">
    <source>
        <dbReference type="Pfam" id="PF20520"/>
    </source>
</evidence>
<comment type="caution">
    <text evidence="13">The sequence shown here is derived from an EMBL/GenBank/DDBJ whole genome shotgun (WGS) entry which is preliminary data.</text>
</comment>
<dbReference type="EMBL" id="PYFQ01000001">
    <property type="protein sequence ID" value="PSK40875.1"/>
    <property type="molecule type" value="Genomic_DNA"/>
</dbReference>
<reference evidence="13 14" key="1">
    <citation type="submission" date="2018-03" db="EMBL/GenBank/DDBJ databases">
        <title>Candida pseudohaemulonii genome assembly and annotation.</title>
        <authorList>
            <person name="Munoz J.F."/>
            <person name="Gade L.G."/>
            <person name="Chow N.A."/>
            <person name="Litvintseva A.P."/>
            <person name="Loparev V.N."/>
            <person name="Cuomo C.A."/>
        </authorList>
    </citation>
    <scope>NUCLEOTIDE SEQUENCE [LARGE SCALE GENOMIC DNA]</scope>
    <source>
        <strain evidence="13 14">B12108</strain>
    </source>
</reference>
<dbReference type="Pfam" id="PF20520">
    <property type="entry name" value="Ac45-VOA1_TM"/>
    <property type="match status" value="1"/>
</dbReference>